<dbReference type="PROSITE" id="PS50862">
    <property type="entry name" value="AA_TRNA_LIGASE_II"/>
    <property type="match status" value="1"/>
</dbReference>
<dbReference type="Pfam" id="PF00458">
    <property type="entry name" value="WHEP-TRS"/>
    <property type="match status" value="1"/>
</dbReference>
<evidence type="ECO:0000259" key="20">
    <source>
        <dbReference type="PROSITE" id="PS51185"/>
    </source>
</evidence>
<keyword evidence="11" id="KW-0067">ATP-binding</keyword>
<dbReference type="FunFam" id="3.40.50.800:FF:000004">
    <property type="entry name" value="Glycine--tRNA ligase 2"/>
    <property type="match status" value="1"/>
</dbReference>
<dbReference type="EMBL" id="BMAR01000019">
    <property type="protein sequence ID" value="GFR47763.1"/>
    <property type="molecule type" value="Genomic_DNA"/>
</dbReference>
<dbReference type="Pfam" id="PF00587">
    <property type="entry name" value="tRNA-synt_2b"/>
    <property type="match status" value="1"/>
</dbReference>
<dbReference type="GO" id="GO:0016740">
    <property type="term" value="F:transferase activity"/>
    <property type="evidence" value="ECO:0007669"/>
    <property type="project" value="UniProtKB-KW"/>
</dbReference>
<dbReference type="PANTHER" id="PTHR10745:SF0">
    <property type="entry name" value="GLYCINE--TRNA LIGASE"/>
    <property type="match status" value="1"/>
</dbReference>
<dbReference type="InterPro" id="IPR033731">
    <property type="entry name" value="GlyRS-like_core"/>
</dbReference>
<dbReference type="FunFam" id="3.30.930.10:FF:000158">
    <property type="entry name" value="Glycyl-tRNA synthetase"/>
    <property type="match status" value="1"/>
</dbReference>
<dbReference type="SMART" id="SM00991">
    <property type="entry name" value="WHEP-TRS"/>
    <property type="match status" value="1"/>
</dbReference>
<evidence type="ECO:0000256" key="7">
    <source>
        <dbReference type="ARBA" id="ARBA00022490"/>
    </source>
</evidence>
<dbReference type="GO" id="GO:0005524">
    <property type="term" value="F:ATP binding"/>
    <property type="evidence" value="ECO:0007669"/>
    <property type="project" value="UniProtKB-KW"/>
</dbReference>
<dbReference type="InterPro" id="IPR027031">
    <property type="entry name" value="Gly-tRNA_synthase/POLG2"/>
</dbReference>
<keyword evidence="8" id="KW-0436">Ligase</keyword>
<dbReference type="Gene3D" id="3.30.930.10">
    <property type="entry name" value="Bira Bifunctional Protein, Domain 2"/>
    <property type="match status" value="1"/>
</dbReference>
<accession>A0AAD3HP19</accession>
<evidence type="ECO:0000256" key="3">
    <source>
        <dbReference type="ARBA" id="ARBA00008226"/>
    </source>
</evidence>
<organism evidence="21 22">
    <name type="scientific">Astrephomene gubernaculifera</name>
    <dbReference type="NCBI Taxonomy" id="47775"/>
    <lineage>
        <taxon>Eukaryota</taxon>
        <taxon>Viridiplantae</taxon>
        <taxon>Chlorophyta</taxon>
        <taxon>core chlorophytes</taxon>
        <taxon>Chlorophyceae</taxon>
        <taxon>CS clade</taxon>
        <taxon>Chlamydomonadales</taxon>
        <taxon>Astrephomenaceae</taxon>
        <taxon>Astrephomene</taxon>
    </lineage>
</organism>
<feature type="coiled-coil region" evidence="18">
    <location>
        <begin position="41"/>
        <end position="106"/>
    </location>
</feature>
<dbReference type="SUPFAM" id="SSF52954">
    <property type="entry name" value="Class II aaRS ABD-related"/>
    <property type="match status" value="1"/>
</dbReference>
<evidence type="ECO:0000256" key="13">
    <source>
        <dbReference type="ARBA" id="ARBA00023146"/>
    </source>
</evidence>
<dbReference type="InterPro" id="IPR036621">
    <property type="entry name" value="Anticodon-bd_dom_sf"/>
</dbReference>
<dbReference type="InterPro" id="IPR045864">
    <property type="entry name" value="aa-tRNA-synth_II/BPL/LPL"/>
</dbReference>
<evidence type="ECO:0000313" key="21">
    <source>
        <dbReference type="EMBL" id="GFR47763.1"/>
    </source>
</evidence>
<dbReference type="GO" id="GO:0005739">
    <property type="term" value="C:mitochondrion"/>
    <property type="evidence" value="ECO:0007669"/>
    <property type="project" value="TreeGrafter"/>
</dbReference>
<comment type="caution">
    <text evidence="21">The sequence shown here is derived from an EMBL/GenBank/DDBJ whole genome shotgun (WGS) entry which is preliminary data.</text>
</comment>
<dbReference type="NCBIfam" id="TIGR00389">
    <property type="entry name" value="glyS_dimeric"/>
    <property type="match status" value="1"/>
</dbReference>
<evidence type="ECO:0000256" key="6">
    <source>
        <dbReference type="ARBA" id="ARBA00019404"/>
    </source>
</evidence>
<evidence type="ECO:0000256" key="18">
    <source>
        <dbReference type="SAM" id="Coils"/>
    </source>
</evidence>
<evidence type="ECO:0000256" key="15">
    <source>
        <dbReference type="ARBA" id="ARBA00030057"/>
    </source>
</evidence>
<keyword evidence="12" id="KW-0648">Protein biosynthesis</keyword>
<feature type="non-terminal residue" evidence="21">
    <location>
        <position position="731"/>
    </location>
</feature>
<feature type="domain" description="Aminoacyl-transfer RNA synthetases class-II family profile" evidence="19">
    <location>
        <begin position="118"/>
        <end position="608"/>
    </location>
</feature>
<dbReference type="Gene3D" id="3.30.40.230">
    <property type="match status" value="1"/>
</dbReference>
<name>A0AAD3HP19_9CHLO</name>
<evidence type="ECO:0000256" key="5">
    <source>
        <dbReference type="ARBA" id="ARBA00012829"/>
    </source>
</evidence>
<dbReference type="Proteomes" id="UP001054857">
    <property type="component" value="Unassembled WGS sequence"/>
</dbReference>
<dbReference type="InterPro" id="IPR006195">
    <property type="entry name" value="aa-tRNA-synth_II"/>
</dbReference>
<evidence type="ECO:0000256" key="12">
    <source>
        <dbReference type="ARBA" id="ARBA00022917"/>
    </source>
</evidence>
<comment type="similarity">
    <text evidence="3">Belongs to the class-II aminoacyl-tRNA synthetase family.</text>
</comment>
<dbReference type="InterPro" id="IPR009068">
    <property type="entry name" value="uS15_NS1_RNA-bd_sf"/>
</dbReference>
<dbReference type="SUPFAM" id="SSF47060">
    <property type="entry name" value="S15/NS1 RNA-binding domain"/>
    <property type="match status" value="1"/>
</dbReference>
<dbReference type="GO" id="GO:0070150">
    <property type="term" value="P:mitochondrial glycyl-tRNA aminoacylation"/>
    <property type="evidence" value="ECO:0007669"/>
    <property type="project" value="TreeGrafter"/>
</dbReference>
<evidence type="ECO:0000256" key="9">
    <source>
        <dbReference type="ARBA" id="ARBA00022679"/>
    </source>
</evidence>
<evidence type="ECO:0000256" key="2">
    <source>
        <dbReference type="ARBA" id="ARBA00004496"/>
    </source>
</evidence>
<evidence type="ECO:0000256" key="1">
    <source>
        <dbReference type="ARBA" id="ARBA00004489"/>
    </source>
</evidence>
<comment type="catalytic activity">
    <reaction evidence="17">
        <text>tRNA(Gly) + glycine + ATP = glycyl-tRNA(Gly) + AMP + diphosphate</text>
        <dbReference type="Rhea" id="RHEA:16013"/>
        <dbReference type="Rhea" id="RHEA-COMP:9664"/>
        <dbReference type="Rhea" id="RHEA-COMP:9683"/>
        <dbReference type="ChEBI" id="CHEBI:30616"/>
        <dbReference type="ChEBI" id="CHEBI:33019"/>
        <dbReference type="ChEBI" id="CHEBI:57305"/>
        <dbReference type="ChEBI" id="CHEBI:78442"/>
        <dbReference type="ChEBI" id="CHEBI:78522"/>
        <dbReference type="ChEBI" id="CHEBI:456215"/>
        <dbReference type="EC" id="6.1.1.14"/>
    </reaction>
    <physiologicalReaction direction="left-to-right" evidence="17">
        <dbReference type="Rhea" id="RHEA:16014"/>
    </physiologicalReaction>
</comment>
<evidence type="ECO:0000256" key="8">
    <source>
        <dbReference type="ARBA" id="ARBA00022598"/>
    </source>
</evidence>
<dbReference type="InterPro" id="IPR000738">
    <property type="entry name" value="WHEP-TRS_dom"/>
</dbReference>
<comment type="catalytic activity">
    <reaction evidence="16">
        <text>2 ATP + H(+) = P(1),P(4)-bis(5'-adenosyl) tetraphosphate + diphosphate</text>
        <dbReference type="Rhea" id="RHEA:34935"/>
        <dbReference type="ChEBI" id="CHEBI:15378"/>
        <dbReference type="ChEBI" id="CHEBI:30616"/>
        <dbReference type="ChEBI" id="CHEBI:33019"/>
        <dbReference type="ChEBI" id="CHEBI:58141"/>
    </reaction>
    <physiologicalReaction direction="left-to-right" evidence="16">
        <dbReference type="Rhea" id="RHEA:34936"/>
    </physiologicalReaction>
</comment>
<dbReference type="InterPro" id="IPR002314">
    <property type="entry name" value="aa-tRNA-synt_IIb"/>
</dbReference>
<gene>
    <name evidence="21" type="ORF">Agub_g9530</name>
</gene>
<keyword evidence="13" id="KW-0030">Aminoacyl-tRNA synthetase</keyword>
<dbReference type="PRINTS" id="PR01043">
    <property type="entry name" value="TRNASYNTHGLY"/>
</dbReference>
<keyword evidence="9" id="KW-0808">Transferase</keyword>
<dbReference type="GO" id="GO:0004820">
    <property type="term" value="F:glycine-tRNA ligase activity"/>
    <property type="evidence" value="ECO:0007669"/>
    <property type="project" value="UniProtKB-EC"/>
</dbReference>
<dbReference type="FunFam" id="3.30.40.230:FF:000001">
    <property type="entry name" value="Glycine--tRNA ligase"/>
    <property type="match status" value="1"/>
</dbReference>
<sequence>FAKLLRQAGTLLGLRFAAPVAGRLRRGLVCGGVQRTGAKMSEQIEKEIQEAQEAVTKQGDTVRSLKASLKDGKAEKAEVDAAIQKLAELKITLEAKQKEFEKATGKVSTQSKEALRAALAGVLERRMFYIPSFKIYGSVAGFYDYGPPGCAIKQNMTQVWRNHFVLEENMLEVECPAVTPEVVLKASGHVDRFTDFMVTDAVTGECFRADHLLEGHLEALLEDKKNPLSPEKTKEIRELLAGVGELKQDSMAAALKEYNVRAPGTGNELSPPFPFNLMFKTSIGPKGDMVGYLRPETAQGIFVNFRDLLYYNGGKLPFAAAQIGNSYRNEISPRAGLLRVREFTQAEIEHFVNGDDKSHPKFESVADLQPLLYSRALQMGEEKKAAPMSLREAVSRGIIANETLAYFIGRTWLFFCKVGVNPARMRFRQHLQHEMAHYATDCWDGEVETTYGWVECVGLADRSAYDLKAHSGMSKIDLTAFEKFPEPRMEEVVRVAPNNKQLGAVFKKDQKAVKEALEGLSDTAAMELKAKLDAGEAYTLTTCEGQSFEIKPGMVEIKKVTEKVTGKTYTPSVIEPSFGIGRIMYCMFEHSYYTREGDETRAVMGFRPVVAPTKATVFPLVQKPALNELATRISRDLTAAGLSNLIDTTGNTIGKRYARTDEIGVPFAITVDFSSIEGDGSVTLRERDSMAQIRVPQSEVAGVIRALVDDRTTWAEVAAKYPAQKAQADDE</sequence>
<protein>
    <recommendedName>
        <fullName evidence="6">Glycine--tRNA ligase</fullName>
        <ecNumber evidence="5">6.1.1.14</ecNumber>
    </recommendedName>
    <alternativeName>
        <fullName evidence="15">Diadenosine tetraphosphate synthetase</fullName>
    </alternativeName>
</protein>
<keyword evidence="14" id="KW-0966">Cell projection</keyword>
<keyword evidence="22" id="KW-1185">Reference proteome</keyword>
<keyword evidence="7" id="KW-0963">Cytoplasm</keyword>
<comment type="subcellular location">
    <subcellularLocation>
        <location evidence="1">Cell projection</location>
        <location evidence="1">Axon</location>
    </subcellularLocation>
    <subcellularLocation>
        <location evidence="2">Cytoplasm</location>
    </subcellularLocation>
</comment>
<dbReference type="CDD" id="cd00774">
    <property type="entry name" value="GlyRS-like_core"/>
    <property type="match status" value="1"/>
</dbReference>
<dbReference type="InterPro" id="IPR002315">
    <property type="entry name" value="tRNA-synt_gly"/>
</dbReference>
<dbReference type="CDD" id="cd00858">
    <property type="entry name" value="GlyRS_anticodon"/>
    <property type="match status" value="1"/>
</dbReference>
<feature type="domain" description="WHEP-TRS" evidence="20">
    <location>
        <begin position="47"/>
        <end position="107"/>
    </location>
</feature>
<reference evidence="21 22" key="1">
    <citation type="journal article" date="2021" name="Sci. Rep.">
        <title>Genome sequencing of the multicellular alga Astrephomene provides insights into convergent evolution of germ-soma differentiation.</title>
        <authorList>
            <person name="Yamashita S."/>
            <person name="Yamamoto K."/>
            <person name="Matsuzaki R."/>
            <person name="Suzuki S."/>
            <person name="Yamaguchi H."/>
            <person name="Hirooka S."/>
            <person name="Minakuchi Y."/>
            <person name="Miyagishima S."/>
            <person name="Kawachi M."/>
            <person name="Toyoda A."/>
            <person name="Nozaki H."/>
        </authorList>
    </citation>
    <scope>NUCLEOTIDE SEQUENCE [LARGE SCALE GENOMIC DNA]</scope>
    <source>
        <strain evidence="21 22">NIES-4017</strain>
    </source>
</reference>
<dbReference type="Gene3D" id="1.10.287.10">
    <property type="entry name" value="S15/NS1, RNA-binding"/>
    <property type="match status" value="1"/>
</dbReference>
<dbReference type="FunFam" id="3.30.930.10:FF:000010">
    <property type="entry name" value="Glycyl-tRNA synthetase 1"/>
    <property type="match status" value="1"/>
</dbReference>
<dbReference type="Pfam" id="PF03129">
    <property type="entry name" value="HGTP_anticodon"/>
    <property type="match status" value="1"/>
</dbReference>
<keyword evidence="18" id="KW-0175">Coiled coil</keyword>
<evidence type="ECO:0000256" key="16">
    <source>
        <dbReference type="ARBA" id="ARBA00048436"/>
    </source>
</evidence>
<evidence type="ECO:0000256" key="4">
    <source>
        <dbReference type="ARBA" id="ARBA00011738"/>
    </source>
</evidence>
<dbReference type="NCBIfam" id="NF003211">
    <property type="entry name" value="PRK04173.1"/>
    <property type="match status" value="1"/>
</dbReference>
<dbReference type="PROSITE" id="PS51185">
    <property type="entry name" value="WHEP_TRS_2"/>
    <property type="match status" value="1"/>
</dbReference>
<dbReference type="PANTHER" id="PTHR10745">
    <property type="entry name" value="GLYCYL-TRNA SYNTHETASE/DNA POLYMERASE SUBUNIT GAMMA-2"/>
    <property type="match status" value="1"/>
</dbReference>
<dbReference type="Gene3D" id="3.30.720.200">
    <property type="match status" value="1"/>
</dbReference>
<comment type="subunit">
    <text evidence="4">Homodimer.</text>
</comment>
<evidence type="ECO:0000256" key="10">
    <source>
        <dbReference type="ARBA" id="ARBA00022741"/>
    </source>
</evidence>
<keyword evidence="10" id="KW-0547">Nucleotide-binding</keyword>
<evidence type="ECO:0000256" key="17">
    <source>
        <dbReference type="ARBA" id="ARBA00049523"/>
    </source>
</evidence>
<dbReference type="SUPFAM" id="SSF55681">
    <property type="entry name" value="Class II aaRS and biotin synthetases"/>
    <property type="match status" value="1"/>
</dbReference>
<dbReference type="FunFam" id="3.30.720.200:FF:000001">
    <property type="entry name" value="Glycine--tRNA ligase 2"/>
    <property type="match status" value="1"/>
</dbReference>
<evidence type="ECO:0000259" key="19">
    <source>
        <dbReference type="PROSITE" id="PS50862"/>
    </source>
</evidence>
<proteinExistence type="inferred from homology"/>
<evidence type="ECO:0000256" key="14">
    <source>
        <dbReference type="ARBA" id="ARBA00023273"/>
    </source>
</evidence>
<dbReference type="InterPro" id="IPR004154">
    <property type="entry name" value="Anticodon-bd"/>
</dbReference>
<dbReference type="EC" id="6.1.1.14" evidence="5"/>
<evidence type="ECO:0000256" key="11">
    <source>
        <dbReference type="ARBA" id="ARBA00022840"/>
    </source>
</evidence>
<dbReference type="Gene3D" id="3.40.50.800">
    <property type="entry name" value="Anticodon-binding domain"/>
    <property type="match status" value="1"/>
</dbReference>
<dbReference type="AlphaFoldDB" id="A0AAD3HP19"/>
<evidence type="ECO:0000313" key="22">
    <source>
        <dbReference type="Proteomes" id="UP001054857"/>
    </source>
</evidence>